<dbReference type="InterPro" id="IPR036457">
    <property type="entry name" value="PPM-type-like_dom_sf"/>
</dbReference>
<dbReference type="Proteomes" id="UP000256269">
    <property type="component" value="Unassembled WGS sequence"/>
</dbReference>
<proteinExistence type="predicted"/>
<comment type="caution">
    <text evidence="1">The sequence shown here is derived from an EMBL/GenBank/DDBJ whole genome shotgun (WGS) entry which is preliminary data.</text>
</comment>
<name>A0A3E0GSL1_9PSEU</name>
<dbReference type="SUPFAM" id="SSF81606">
    <property type="entry name" value="PP2C-like"/>
    <property type="match status" value="1"/>
</dbReference>
<organism evidence="1 2">
    <name type="scientific">Kutzneria buriramensis</name>
    <dbReference type="NCBI Taxonomy" id="1045776"/>
    <lineage>
        <taxon>Bacteria</taxon>
        <taxon>Bacillati</taxon>
        <taxon>Actinomycetota</taxon>
        <taxon>Actinomycetes</taxon>
        <taxon>Pseudonocardiales</taxon>
        <taxon>Pseudonocardiaceae</taxon>
        <taxon>Kutzneria</taxon>
    </lineage>
</organism>
<evidence type="ECO:0000313" key="1">
    <source>
        <dbReference type="EMBL" id="REH25986.1"/>
    </source>
</evidence>
<gene>
    <name evidence="1" type="ORF">BCF44_13525</name>
</gene>
<dbReference type="AlphaFoldDB" id="A0A3E0GSL1"/>
<reference evidence="1 2" key="1">
    <citation type="submission" date="2018-08" db="EMBL/GenBank/DDBJ databases">
        <title>Genomic Encyclopedia of Archaeal and Bacterial Type Strains, Phase II (KMG-II): from individual species to whole genera.</title>
        <authorList>
            <person name="Goeker M."/>
        </authorList>
    </citation>
    <scope>NUCLEOTIDE SEQUENCE [LARGE SCALE GENOMIC DNA]</scope>
    <source>
        <strain evidence="1 2">DSM 45791</strain>
    </source>
</reference>
<dbReference type="OrthoDB" id="3190646at2"/>
<evidence type="ECO:0008006" key="3">
    <source>
        <dbReference type="Google" id="ProtNLM"/>
    </source>
</evidence>
<keyword evidence="2" id="KW-1185">Reference proteome</keyword>
<dbReference type="EMBL" id="QUNO01000035">
    <property type="protein sequence ID" value="REH25986.1"/>
    <property type="molecule type" value="Genomic_DNA"/>
</dbReference>
<protein>
    <recommendedName>
        <fullName evidence="3">Protein phosphatase 2C-like protein</fullName>
    </recommendedName>
</protein>
<dbReference type="Gene3D" id="3.60.40.10">
    <property type="entry name" value="PPM-type phosphatase domain"/>
    <property type="match status" value="1"/>
</dbReference>
<evidence type="ECO:0000313" key="2">
    <source>
        <dbReference type="Proteomes" id="UP000256269"/>
    </source>
</evidence>
<sequence length="267" mass="28262">MLIQLATKPGSVNADNEDCAACNPRAMVVLDGLTARTDTGCAHGVAWFAERLATSILDHSHLDPTEALRAGILHTAGLHARSCDLTNPATPCAAVGIVKIDGDRLRYLALGDVTIVIDSGTNQLAISDLRVNKTALAERAEADALPADSSDKAAALIKMKRAEIAARNTPGGYWIAAADPSAADEAITGEMPLFAVRRVAVLTDGAARAVDPFSLYSWRGALDVLTNDGPRELISQVRAAEESDPLGKLWPRNKISDDATVIFLDRT</sequence>
<accession>A0A3E0GSL1</accession>
<dbReference type="RefSeq" id="WP_116182076.1">
    <property type="nucleotide sequence ID" value="NZ_CP144375.1"/>
</dbReference>